<feature type="transmembrane region" description="Helical" evidence="7">
    <location>
        <begin position="197"/>
        <end position="218"/>
    </location>
</feature>
<feature type="region of interest" description="Disordered" evidence="6">
    <location>
        <begin position="25"/>
        <end position="54"/>
    </location>
</feature>
<feature type="compositionally biased region" description="Pro residues" evidence="6">
    <location>
        <begin position="35"/>
        <end position="49"/>
    </location>
</feature>
<name>A0A9Q0J2Y1_9ROSI</name>
<feature type="transmembrane region" description="Helical" evidence="7">
    <location>
        <begin position="130"/>
        <end position="148"/>
    </location>
</feature>
<feature type="compositionally biased region" description="Low complexity" evidence="6">
    <location>
        <begin position="25"/>
        <end position="34"/>
    </location>
</feature>
<feature type="compositionally biased region" description="Low complexity" evidence="6">
    <location>
        <begin position="320"/>
        <end position="334"/>
    </location>
</feature>
<feature type="chain" id="PRO_5040395363" description="Transmembrane protein" evidence="8">
    <location>
        <begin position="22"/>
        <end position="334"/>
    </location>
</feature>
<keyword evidence="8" id="KW-0732">Signal</keyword>
<evidence type="ECO:0000256" key="7">
    <source>
        <dbReference type="SAM" id="Phobius"/>
    </source>
</evidence>
<dbReference type="PANTHER" id="PTHR46285">
    <property type="entry name" value="PROTEINASE INHIBITOR I4, SERPIN (DUF716)-RELATED"/>
    <property type="match status" value="1"/>
</dbReference>
<keyword evidence="5 7" id="KW-0472">Membrane</keyword>
<comment type="caution">
    <text evidence="9">The sequence shown here is derived from an EMBL/GenBank/DDBJ whole genome shotgun (WGS) entry which is preliminary data.</text>
</comment>
<dbReference type="Pfam" id="PF04819">
    <property type="entry name" value="DUF716"/>
    <property type="match status" value="1"/>
</dbReference>
<evidence type="ECO:0000313" key="9">
    <source>
        <dbReference type="EMBL" id="KAJ4826438.1"/>
    </source>
</evidence>
<dbReference type="EMBL" id="JAKUCV010006664">
    <property type="protein sequence ID" value="KAJ4826438.1"/>
    <property type="molecule type" value="Genomic_DNA"/>
</dbReference>
<organism evidence="9 10">
    <name type="scientific">Turnera subulata</name>
    <dbReference type="NCBI Taxonomy" id="218843"/>
    <lineage>
        <taxon>Eukaryota</taxon>
        <taxon>Viridiplantae</taxon>
        <taxon>Streptophyta</taxon>
        <taxon>Embryophyta</taxon>
        <taxon>Tracheophyta</taxon>
        <taxon>Spermatophyta</taxon>
        <taxon>Magnoliopsida</taxon>
        <taxon>eudicotyledons</taxon>
        <taxon>Gunneridae</taxon>
        <taxon>Pentapetalae</taxon>
        <taxon>rosids</taxon>
        <taxon>fabids</taxon>
        <taxon>Malpighiales</taxon>
        <taxon>Passifloraceae</taxon>
        <taxon>Turnera</taxon>
    </lineage>
</organism>
<gene>
    <name evidence="9" type="ORF">Tsubulata_013631</name>
</gene>
<proteinExistence type="inferred from homology"/>
<dbReference type="AlphaFoldDB" id="A0A9Q0J2Y1"/>
<protein>
    <recommendedName>
        <fullName evidence="11">Transmembrane protein</fullName>
    </recommendedName>
</protein>
<comment type="subcellular location">
    <subcellularLocation>
        <location evidence="1">Membrane</location>
        <topology evidence="1">Multi-pass membrane protein</topology>
    </subcellularLocation>
</comment>
<evidence type="ECO:0000256" key="8">
    <source>
        <dbReference type="SAM" id="SignalP"/>
    </source>
</evidence>
<feature type="transmembrane region" description="Helical" evidence="7">
    <location>
        <begin position="160"/>
        <end position="177"/>
    </location>
</feature>
<sequence>MGLFAHTIAAAGFILIGAWESFTSPSTTPATQQNPTPPPLNHFPKPVPKPNQKTQTSSSSSFVVYVFLFVFSLLFVINSLVSLVSAVRSRDRVGLALQLQIIGVAGVFILYSVLGISSKVSSFIRFPPPILNLVVLFGFVEEFLLFYMRRKDVDGIENRYFDLMLVPIGVCVVSTVLELKSDSGSGNGYARLGRGVGLVLQGTWFMQMGISFYTNLMVQGCSLHEKSRGNYTIKCKGHPEYHRARGIATLQFNCHLALLVVLVMAGYSTVAKHDGDRGEFTRYKPLGAEMQQMENHGRFTLDSDEEDEIKEEEEEAVRKVNGGVVEMGVNGHAS</sequence>
<dbReference type="PANTHER" id="PTHR46285:SF7">
    <property type="entry name" value="OS06G0238900 PROTEIN"/>
    <property type="match status" value="1"/>
</dbReference>
<feature type="region of interest" description="Disordered" evidence="6">
    <location>
        <begin position="315"/>
        <end position="334"/>
    </location>
</feature>
<evidence type="ECO:0008006" key="11">
    <source>
        <dbReference type="Google" id="ProtNLM"/>
    </source>
</evidence>
<accession>A0A9Q0J2Y1</accession>
<dbReference type="GO" id="GO:0016020">
    <property type="term" value="C:membrane"/>
    <property type="evidence" value="ECO:0007669"/>
    <property type="project" value="UniProtKB-SubCell"/>
</dbReference>
<dbReference type="InterPro" id="IPR006904">
    <property type="entry name" value="DUF716"/>
</dbReference>
<keyword evidence="4 7" id="KW-1133">Transmembrane helix</keyword>
<feature type="transmembrane region" description="Helical" evidence="7">
    <location>
        <begin position="62"/>
        <end position="87"/>
    </location>
</feature>
<dbReference type="Proteomes" id="UP001141552">
    <property type="component" value="Unassembled WGS sequence"/>
</dbReference>
<evidence type="ECO:0000256" key="2">
    <source>
        <dbReference type="ARBA" id="ARBA00006948"/>
    </source>
</evidence>
<evidence type="ECO:0000256" key="6">
    <source>
        <dbReference type="SAM" id="MobiDB-lite"/>
    </source>
</evidence>
<reference evidence="9" key="1">
    <citation type="submission" date="2022-02" db="EMBL/GenBank/DDBJ databases">
        <authorList>
            <person name="Henning P.M."/>
            <person name="McCubbin A.G."/>
            <person name="Shore J.S."/>
        </authorList>
    </citation>
    <scope>NUCLEOTIDE SEQUENCE</scope>
    <source>
        <strain evidence="9">F60SS</strain>
        <tissue evidence="9">Leaves</tissue>
    </source>
</reference>
<dbReference type="OrthoDB" id="551896at2759"/>
<evidence type="ECO:0000256" key="4">
    <source>
        <dbReference type="ARBA" id="ARBA00022989"/>
    </source>
</evidence>
<evidence type="ECO:0000313" key="10">
    <source>
        <dbReference type="Proteomes" id="UP001141552"/>
    </source>
</evidence>
<feature type="transmembrane region" description="Helical" evidence="7">
    <location>
        <begin position="99"/>
        <end position="118"/>
    </location>
</feature>
<keyword evidence="10" id="KW-1185">Reference proteome</keyword>
<evidence type="ECO:0000256" key="5">
    <source>
        <dbReference type="ARBA" id="ARBA00023136"/>
    </source>
</evidence>
<evidence type="ECO:0000256" key="3">
    <source>
        <dbReference type="ARBA" id="ARBA00022692"/>
    </source>
</evidence>
<feature type="signal peptide" evidence="8">
    <location>
        <begin position="1"/>
        <end position="21"/>
    </location>
</feature>
<reference evidence="9" key="2">
    <citation type="journal article" date="2023" name="Plants (Basel)">
        <title>Annotation of the Turnera subulata (Passifloraceae) Draft Genome Reveals the S-Locus Evolved after the Divergence of Turneroideae from Passifloroideae in a Stepwise Manner.</title>
        <authorList>
            <person name="Henning P.M."/>
            <person name="Roalson E.H."/>
            <person name="Mir W."/>
            <person name="McCubbin A.G."/>
            <person name="Shore J.S."/>
        </authorList>
    </citation>
    <scope>NUCLEOTIDE SEQUENCE</scope>
    <source>
        <strain evidence="9">F60SS</strain>
    </source>
</reference>
<keyword evidence="3 7" id="KW-0812">Transmembrane</keyword>
<evidence type="ECO:0000256" key="1">
    <source>
        <dbReference type="ARBA" id="ARBA00004141"/>
    </source>
</evidence>
<comment type="similarity">
    <text evidence="2">Belongs to the TMEM45 family.</text>
</comment>